<keyword evidence="1" id="KW-1133">Transmembrane helix</keyword>
<dbReference type="AlphaFoldDB" id="A0A5M6CXN9"/>
<organism evidence="2 3">
    <name type="scientific">Roseiconus nitratireducens</name>
    <dbReference type="NCBI Taxonomy" id="2605748"/>
    <lineage>
        <taxon>Bacteria</taxon>
        <taxon>Pseudomonadati</taxon>
        <taxon>Planctomycetota</taxon>
        <taxon>Planctomycetia</taxon>
        <taxon>Pirellulales</taxon>
        <taxon>Pirellulaceae</taxon>
        <taxon>Roseiconus</taxon>
    </lineage>
</organism>
<evidence type="ECO:0000313" key="3">
    <source>
        <dbReference type="Proteomes" id="UP000324479"/>
    </source>
</evidence>
<dbReference type="EMBL" id="VWOX01000033">
    <property type="protein sequence ID" value="KAA5538019.1"/>
    <property type="molecule type" value="Genomic_DNA"/>
</dbReference>
<dbReference type="Proteomes" id="UP000324479">
    <property type="component" value="Unassembled WGS sequence"/>
</dbReference>
<accession>A0A5M6CXN9</accession>
<keyword evidence="1" id="KW-0472">Membrane</keyword>
<feature type="transmembrane region" description="Helical" evidence="1">
    <location>
        <begin position="35"/>
        <end position="54"/>
    </location>
</feature>
<evidence type="ECO:0000313" key="2">
    <source>
        <dbReference type="EMBL" id="KAA5538019.1"/>
    </source>
</evidence>
<name>A0A5M6CXN9_9BACT</name>
<protein>
    <submittedName>
        <fullName evidence="2">Uncharacterized protein</fullName>
    </submittedName>
</protein>
<comment type="caution">
    <text evidence="2">The sequence shown here is derived from an EMBL/GenBank/DDBJ whole genome shotgun (WGS) entry which is preliminary data.</text>
</comment>
<keyword evidence="1" id="KW-0812">Transmembrane</keyword>
<feature type="transmembrane region" description="Helical" evidence="1">
    <location>
        <begin position="106"/>
        <end position="125"/>
    </location>
</feature>
<dbReference type="RefSeq" id="WP_150079883.1">
    <property type="nucleotide sequence ID" value="NZ_VWOX01000033.1"/>
</dbReference>
<sequence length="164" mass="19051">MAFSTDINLPRRHHARYPARCVRCGGDHQGRKMRLWTHTIGWWTAVFWIFGWGFTTRAPACKKCARLIRAQRVGGLLLTLLVAGMFMTFVWPHVDDFVAHALRKWVALGLILICLTPYIFWEIVFPPAIDITAYKNSVDYEFRDPEYAFEFADLNADADWVRIS</sequence>
<feature type="transmembrane region" description="Helical" evidence="1">
    <location>
        <begin position="75"/>
        <end position="94"/>
    </location>
</feature>
<evidence type="ECO:0000256" key="1">
    <source>
        <dbReference type="SAM" id="Phobius"/>
    </source>
</evidence>
<proteinExistence type="predicted"/>
<keyword evidence="3" id="KW-1185">Reference proteome</keyword>
<gene>
    <name evidence="2" type="ORF">FYK55_27770</name>
</gene>
<reference evidence="2 3" key="1">
    <citation type="submission" date="2019-08" db="EMBL/GenBank/DDBJ databases">
        <authorList>
            <person name="Dhanesh K."/>
            <person name="Kumar G."/>
            <person name="Sasikala C."/>
            <person name="Venkata Ramana C."/>
        </authorList>
    </citation>
    <scope>NUCLEOTIDE SEQUENCE [LARGE SCALE GENOMIC DNA]</scope>
    <source>
        <strain evidence="2 3">JC645</strain>
    </source>
</reference>